<dbReference type="PIRSF" id="PIRSF002869">
    <property type="entry name" value="MviN"/>
    <property type="match status" value="1"/>
</dbReference>
<evidence type="ECO:0000256" key="2">
    <source>
        <dbReference type="ARBA" id="ARBA00022475"/>
    </source>
</evidence>
<feature type="transmembrane region" description="Helical" evidence="10">
    <location>
        <begin position="216"/>
        <end position="238"/>
    </location>
</feature>
<dbReference type="NCBIfam" id="TIGR01695">
    <property type="entry name" value="murJ_mviN"/>
    <property type="match status" value="1"/>
</dbReference>
<feature type="transmembrane region" description="Helical" evidence="10">
    <location>
        <begin position="379"/>
        <end position="400"/>
    </location>
</feature>
<feature type="transmembrane region" description="Helical" evidence="10">
    <location>
        <begin position="191"/>
        <end position="210"/>
    </location>
</feature>
<dbReference type="PANTHER" id="PTHR47019:SF1">
    <property type="entry name" value="LIPID II FLIPPASE MURJ"/>
    <property type="match status" value="1"/>
</dbReference>
<dbReference type="InterPro" id="IPR004268">
    <property type="entry name" value="MurJ"/>
</dbReference>
<proteinExistence type="inferred from homology"/>
<evidence type="ECO:0000256" key="7">
    <source>
        <dbReference type="ARBA" id="ARBA00023136"/>
    </source>
</evidence>
<keyword evidence="10 11" id="KW-0813">Transport</keyword>
<reference evidence="12" key="1">
    <citation type="submission" date="2021-12" db="EMBL/GenBank/DDBJ databases">
        <authorList>
            <person name="Rodrigo-Torres L."/>
            <person name="Arahal R. D."/>
            <person name="Lucena T."/>
        </authorList>
    </citation>
    <scope>NUCLEOTIDE SEQUENCE</scope>
    <source>
        <strain evidence="12">CECT 8226</strain>
    </source>
</reference>
<feature type="transmembrane region" description="Helical" evidence="10">
    <location>
        <begin position="113"/>
        <end position="141"/>
    </location>
</feature>
<keyword evidence="10 11" id="KW-0961">Cell wall biogenesis/degradation</keyword>
<evidence type="ECO:0000256" key="9">
    <source>
        <dbReference type="ARBA" id="ARBA00061532"/>
    </source>
</evidence>
<dbReference type="Pfam" id="PF03023">
    <property type="entry name" value="MurJ"/>
    <property type="match status" value="1"/>
</dbReference>
<dbReference type="InterPro" id="IPR051050">
    <property type="entry name" value="Lipid_II_flippase_MurJ/MviN"/>
</dbReference>
<name>A0ABM8ZKS6_9VIBR</name>
<keyword evidence="13" id="KW-1185">Reference proteome</keyword>
<evidence type="ECO:0000256" key="5">
    <source>
        <dbReference type="ARBA" id="ARBA00022984"/>
    </source>
</evidence>
<feature type="transmembrane region" description="Helical" evidence="10">
    <location>
        <begin position="470"/>
        <end position="492"/>
    </location>
</feature>
<feature type="transmembrane region" description="Helical" evidence="10">
    <location>
        <begin position="512"/>
        <end position="530"/>
    </location>
</feature>
<evidence type="ECO:0000313" key="12">
    <source>
        <dbReference type="EMBL" id="CAH0526790.1"/>
    </source>
</evidence>
<feature type="transmembrane region" description="Helical" evidence="10">
    <location>
        <begin position="276"/>
        <end position="297"/>
    </location>
</feature>
<evidence type="ECO:0000256" key="10">
    <source>
        <dbReference type="HAMAP-Rule" id="MF_02078"/>
    </source>
</evidence>
<dbReference type="PANTHER" id="PTHR47019">
    <property type="entry name" value="LIPID II FLIPPASE MURJ"/>
    <property type="match status" value="1"/>
</dbReference>
<feature type="transmembrane region" description="Helical" evidence="10">
    <location>
        <begin position="342"/>
        <end position="367"/>
    </location>
</feature>
<keyword evidence="3 10" id="KW-0812">Transmembrane</keyword>
<evidence type="ECO:0000256" key="4">
    <source>
        <dbReference type="ARBA" id="ARBA00022960"/>
    </source>
</evidence>
<feature type="transmembrane region" description="Helical" evidence="10">
    <location>
        <begin position="303"/>
        <end position="321"/>
    </location>
</feature>
<feature type="transmembrane region" description="Helical" evidence="10">
    <location>
        <begin position="412"/>
        <end position="433"/>
    </location>
</feature>
<dbReference type="HAMAP" id="MF_02078">
    <property type="entry name" value="MurJ_MviN"/>
    <property type="match status" value="1"/>
</dbReference>
<keyword evidence="5 10" id="KW-0573">Peptidoglycan synthesis</keyword>
<evidence type="ECO:0000256" key="8">
    <source>
        <dbReference type="ARBA" id="ARBA00060041"/>
    </source>
</evidence>
<evidence type="ECO:0000256" key="11">
    <source>
        <dbReference type="PIRNR" id="PIRNR002869"/>
    </source>
</evidence>
<evidence type="ECO:0000313" key="13">
    <source>
        <dbReference type="Proteomes" id="UP000838160"/>
    </source>
</evidence>
<comment type="similarity">
    <text evidence="9 10 11">Belongs to the MurJ/MviN family.</text>
</comment>
<comment type="caution">
    <text evidence="12">The sequence shown here is derived from an EMBL/GenBank/DDBJ whole genome shotgun (WGS) entry which is preliminary data.</text>
</comment>
<keyword evidence="4 10" id="KW-0133">Cell shape</keyword>
<keyword evidence="7 10" id="KW-0472">Membrane</keyword>
<dbReference type="EMBL" id="CAKLCM010000002">
    <property type="protein sequence ID" value="CAH0526790.1"/>
    <property type="molecule type" value="Genomic_DNA"/>
</dbReference>
<protein>
    <recommendedName>
        <fullName evidence="10">Probable lipid II flippase MurJ</fullName>
    </recommendedName>
</protein>
<organism evidence="12 13">
    <name type="scientific">Vibrio hippocampi</name>
    <dbReference type="NCBI Taxonomy" id="654686"/>
    <lineage>
        <taxon>Bacteria</taxon>
        <taxon>Pseudomonadati</taxon>
        <taxon>Pseudomonadota</taxon>
        <taxon>Gammaproteobacteria</taxon>
        <taxon>Vibrionales</taxon>
        <taxon>Vibrionaceae</taxon>
        <taxon>Vibrio</taxon>
    </lineage>
</organism>
<dbReference type="Proteomes" id="UP000838160">
    <property type="component" value="Unassembled WGS sequence"/>
</dbReference>
<dbReference type="CDD" id="cd13123">
    <property type="entry name" value="MATE_MurJ_like"/>
    <property type="match status" value="1"/>
</dbReference>
<keyword evidence="6 10" id="KW-1133">Transmembrane helix</keyword>
<evidence type="ECO:0000256" key="1">
    <source>
        <dbReference type="ARBA" id="ARBA00004651"/>
    </source>
</evidence>
<keyword evidence="10" id="KW-0997">Cell inner membrane</keyword>
<accession>A0ABM8ZKS6</accession>
<feature type="transmembrane region" description="Helical" evidence="10">
    <location>
        <begin position="439"/>
        <end position="458"/>
    </location>
</feature>
<evidence type="ECO:0000256" key="6">
    <source>
        <dbReference type="ARBA" id="ARBA00022989"/>
    </source>
</evidence>
<feature type="transmembrane region" description="Helical" evidence="10">
    <location>
        <begin position="166"/>
        <end position="184"/>
    </location>
</feature>
<comment type="function">
    <text evidence="8 10 11">Involved in peptidoglycan biosynthesis. Transports lipid-linked peptidoglycan precursors from the inner to the outer leaflet of the cytoplasmic membrane.</text>
</comment>
<dbReference type="PRINTS" id="PR01806">
    <property type="entry name" value="VIRFACTRMVIN"/>
</dbReference>
<sequence length="540" mass="59211">MINIEGKRVVFRPYFILGVPVSKRLLKSGMVVSAMTFISRVLGLVRDVVVANLMGAGASADVFFFANKIPNFLRRLFAEGAFSQAFVPVLTEYHASGDKNKTRELIAHASGTLGIIITLVTLLGVIGSGVVTALFGFGWFLDWLNDEPSAGKYELASLMLKITFPYLWFITFVALSGAILNTLGKFAVSSFTPVFLNVMIIACASFLAPQLQQPEIGLAIGVFLGGFVQFAFQIPFLVKEGMLVKPKWGWHHPGVIKIRTLMIPALFGVSVSQINLLFDTFIASFLATGSISWLYYSDRLLEFPLGLFGIAIATVILPTLSRKHVDAQSQGFAQTMDWGVKMVILLGLPAMAGLMVLAKPMLMVLFMRGEFVAQDVVQASYSLFAYASGLLNFMLIKVLAPGYYSRQDTKTPVKYGIVAMVSNMIFNAIFAYFYGYVGLAMATALSALINMALLYRGLHLQGVYRVSKQTFVFVLRLMIAVAVMITVLLLLLDDMSMWLTWSLSQRVMTLTGLIIAGGASYLITLFVVGIRAKHLKAATE</sequence>
<keyword evidence="2 10" id="KW-1003">Cell membrane</keyword>
<comment type="pathway">
    <text evidence="10">Cell wall biogenesis; peptidoglycan biosynthesis.</text>
</comment>
<gene>
    <name evidence="12" type="primary">murJ_1</name>
    <name evidence="10" type="synonym">murJ</name>
    <name evidence="12" type="ORF">VHP8226_02166</name>
</gene>
<evidence type="ECO:0000256" key="3">
    <source>
        <dbReference type="ARBA" id="ARBA00022692"/>
    </source>
</evidence>
<comment type="subcellular location">
    <subcellularLocation>
        <location evidence="10">Cell inner membrane</location>
        <topology evidence="10">Multi-pass membrane protein</topology>
    </subcellularLocation>
    <subcellularLocation>
        <location evidence="1">Cell membrane</location>
        <topology evidence="1">Multi-pass membrane protein</topology>
    </subcellularLocation>
</comment>